<evidence type="ECO:0000313" key="8">
    <source>
        <dbReference type="EMBL" id="SFL46278.1"/>
    </source>
</evidence>
<feature type="transmembrane region" description="Helical" evidence="7">
    <location>
        <begin position="117"/>
        <end position="138"/>
    </location>
</feature>
<feature type="transmembrane region" description="Helical" evidence="7">
    <location>
        <begin position="145"/>
        <end position="166"/>
    </location>
</feature>
<dbReference type="GO" id="GO:0005384">
    <property type="term" value="F:manganese ion transmembrane transporter activity"/>
    <property type="evidence" value="ECO:0007669"/>
    <property type="project" value="TreeGrafter"/>
</dbReference>
<feature type="transmembrane region" description="Helical" evidence="7">
    <location>
        <begin position="326"/>
        <end position="345"/>
    </location>
</feature>
<keyword evidence="3 7" id="KW-0812">Transmembrane</keyword>
<dbReference type="GO" id="GO:0034755">
    <property type="term" value="P:iron ion transmembrane transport"/>
    <property type="evidence" value="ECO:0007669"/>
    <property type="project" value="TreeGrafter"/>
</dbReference>
<sequence>MPHAASLPRLSTLLKTAGPGIVVMLADTDVGSLITAAQSGARWGYSLLLLQILLVPILYIVQELTVRLGTATGRGHGELIRAHYGPVWAWISYAGLVVAGIGAIVTEFSGIAGIGDLFAVPRLVSLGLPAALLLGLVFTGSYRRVEVVAIAVGLFELVFIGLAIAARPNPGDIVASFAHIPLGDSSYRVLIAANIGAVIMPWMIFYQQSAIVDKGLGWDHARNARLDTFVGAVISQCVMGAILIAAAATIGQAGQGSKNGLETVGDLAGAFTPALGPWLGQVVFGVGIVAAAFVALNVVALALAWGFGDVTGRPHSLEQSPREAPAFYGTFALVVVAGAVTVQLVTNLVALNIAVEVMNALLLPLALGLLILLATRALPEEKRVRGAYKWVVYGVSGLTVAFAMVGVLDGVGLL</sequence>
<keyword evidence="6 7" id="KW-0472">Membrane</keyword>
<dbReference type="GO" id="GO:0005886">
    <property type="term" value="C:plasma membrane"/>
    <property type="evidence" value="ECO:0007669"/>
    <property type="project" value="TreeGrafter"/>
</dbReference>
<evidence type="ECO:0000256" key="2">
    <source>
        <dbReference type="ARBA" id="ARBA00022448"/>
    </source>
</evidence>
<keyword evidence="5 7" id="KW-1133">Transmembrane helix</keyword>
<keyword evidence="2" id="KW-0813">Transport</keyword>
<feature type="transmembrane region" description="Helical" evidence="7">
    <location>
        <begin position="226"/>
        <end position="250"/>
    </location>
</feature>
<dbReference type="STRING" id="582667.SAMN05192568_100589"/>
<dbReference type="AlphaFoldDB" id="A0A1I4HVW9"/>
<gene>
    <name evidence="8" type="ORF">SAMN05192568_100589</name>
</gene>
<name>A0A1I4HVW9_9HYPH</name>
<feature type="transmembrane region" description="Helical" evidence="7">
    <location>
        <begin position="43"/>
        <end position="61"/>
    </location>
</feature>
<dbReference type="PANTHER" id="PTHR11706">
    <property type="entry name" value="SOLUTE CARRIER PROTEIN FAMILY 11 MEMBER"/>
    <property type="match status" value="1"/>
</dbReference>
<keyword evidence="4" id="KW-0769">Symport</keyword>
<dbReference type="EMBL" id="FOTK01000005">
    <property type="protein sequence ID" value="SFL46278.1"/>
    <property type="molecule type" value="Genomic_DNA"/>
</dbReference>
<evidence type="ECO:0000313" key="9">
    <source>
        <dbReference type="Proteomes" id="UP000199048"/>
    </source>
</evidence>
<organism evidence="8 9">
    <name type="scientific">Methylobacterium pseudosasicola</name>
    <dbReference type="NCBI Taxonomy" id="582667"/>
    <lineage>
        <taxon>Bacteria</taxon>
        <taxon>Pseudomonadati</taxon>
        <taxon>Pseudomonadota</taxon>
        <taxon>Alphaproteobacteria</taxon>
        <taxon>Hyphomicrobiales</taxon>
        <taxon>Methylobacteriaceae</taxon>
        <taxon>Methylobacterium</taxon>
    </lineage>
</organism>
<dbReference type="InterPro" id="IPR001046">
    <property type="entry name" value="NRAMP_fam"/>
</dbReference>
<evidence type="ECO:0000256" key="6">
    <source>
        <dbReference type="ARBA" id="ARBA00023136"/>
    </source>
</evidence>
<evidence type="ECO:0000256" key="5">
    <source>
        <dbReference type="ARBA" id="ARBA00022989"/>
    </source>
</evidence>
<feature type="transmembrane region" description="Helical" evidence="7">
    <location>
        <begin position="357"/>
        <end position="378"/>
    </location>
</feature>
<comment type="subcellular location">
    <subcellularLocation>
        <location evidence="1">Membrane</location>
        <topology evidence="1">Multi-pass membrane protein</topology>
    </subcellularLocation>
</comment>
<accession>A0A1I4HVW9</accession>
<evidence type="ECO:0000256" key="3">
    <source>
        <dbReference type="ARBA" id="ARBA00022692"/>
    </source>
</evidence>
<keyword evidence="9" id="KW-1185">Reference proteome</keyword>
<reference evidence="9" key="1">
    <citation type="submission" date="2016-10" db="EMBL/GenBank/DDBJ databases">
        <authorList>
            <person name="Varghese N."/>
            <person name="Submissions S."/>
        </authorList>
    </citation>
    <scope>NUCLEOTIDE SEQUENCE [LARGE SCALE GENOMIC DNA]</scope>
    <source>
        <strain evidence="9">BL36</strain>
    </source>
</reference>
<dbReference type="GO" id="GO:0015086">
    <property type="term" value="F:cadmium ion transmembrane transporter activity"/>
    <property type="evidence" value="ECO:0007669"/>
    <property type="project" value="TreeGrafter"/>
</dbReference>
<evidence type="ECO:0000256" key="1">
    <source>
        <dbReference type="ARBA" id="ARBA00004141"/>
    </source>
</evidence>
<dbReference type="GO" id="GO:0015293">
    <property type="term" value="F:symporter activity"/>
    <property type="evidence" value="ECO:0007669"/>
    <property type="project" value="UniProtKB-KW"/>
</dbReference>
<evidence type="ECO:0000256" key="4">
    <source>
        <dbReference type="ARBA" id="ARBA00022847"/>
    </source>
</evidence>
<protein>
    <submittedName>
        <fullName evidence="8">NRAMP (Natural resistance-associated macrophage protein) metal ion transporters</fullName>
    </submittedName>
</protein>
<proteinExistence type="predicted"/>
<feature type="transmembrane region" description="Helical" evidence="7">
    <location>
        <begin position="390"/>
        <end position="408"/>
    </location>
</feature>
<dbReference type="PANTHER" id="PTHR11706:SF33">
    <property type="entry name" value="NATURAL RESISTANCE-ASSOCIATED MACROPHAGE PROTEIN 2"/>
    <property type="match status" value="1"/>
</dbReference>
<feature type="transmembrane region" description="Helical" evidence="7">
    <location>
        <begin position="186"/>
        <end position="205"/>
    </location>
</feature>
<dbReference type="Pfam" id="PF01566">
    <property type="entry name" value="Nramp"/>
    <property type="match status" value="1"/>
</dbReference>
<feature type="transmembrane region" description="Helical" evidence="7">
    <location>
        <begin position="82"/>
        <end position="105"/>
    </location>
</feature>
<dbReference type="RefSeq" id="WP_208611995.1">
    <property type="nucleotide sequence ID" value="NZ_FOTK01000005.1"/>
</dbReference>
<evidence type="ECO:0000256" key="7">
    <source>
        <dbReference type="SAM" id="Phobius"/>
    </source>
</evidence>
<feature type="transmembrane region" description="Helical" evidence="7">
    <location>
        <begin position="282"/>
        <end position="305"/>
    </location>
</feature>
<dbReference type="Proteomes" id="UP000199048">
    <property type="component" value="Unassembled WGS sequence"/>
</dbReference>